<dbReference type="EMBL" id="CP002349">
    <property type="protein sequence ID" value="ADR20083.1"/>
    <property type="molecule type" value="Genomic_DNA"/>
</dbReference>
<dbReference type="InterPro" id="IPR027417">
    <property type="entry name" value="P-loop_NTPase"/>
</dbReference>
<keyword evidence="1 6" id="KW-0963">Cytoplasm</keyword>
<evidence type="ECO:0000256" key="6">
    <source>
        <dbReference type="HAMAP-Rule" id="MF_01894"/>
    </source>
</evidence>
<reference evidence="8 9" key="1">
    <citation type="journal article" date="2011" name="Stand. Genomic Sci.">
        <title>Complete genome sequence of Marivirga tractuosa type strain (H-43).</title>
        <authorList>
            <person name="Pagani I."/>
            <person name="Chertkov O."/>
            <person name="Lapidus A."/>
            <person name="Lucas S."/>
            <person name="Del Rio T.G."/>
            <person name="Tice H."/>
            <person name="Copeland A."/>
            <person name="Cheng J.F."/>
            <person name="Nolan M."/>
            <person name="Saunders E."/>
            <person name="Pitluck S."/>
            <person name="Held B."/>
            <person name="Goodwin L."/>
            <person name="Liolios K."/>
            <person name="Ovchinikova G."/>
            <person name="Ivanova N."/>
            <person name="Mavromatis K."/>
            <person name="Pati A."/>
            <person name="Chen A."/>
            <person name="Palaniappan K."/>
            <person name="Land M."/>
            <person name="Hauser L."/>
            <person name="Jeffries C.D."/>
            <person name="Detter J.C."/>
            <person name="Han C."/>
            <person name="Tapia R."/>
            <person name="Ngatchou-Djao O.D."/>
            <person name="Rohde M."/>
            <person name="Goker M."/>
            <person name="Spring S."/>
            <person name="Sikorski J."/>
            <person name="Woyke T."/>
            <person name="Bristow J."/>
            <person name="Eisen J.A."/>
            <person name="Markowitz V."/>
            <person name="Hugenholtz P."/>
            <person name="Klenk H.P."/>
            <person name="Kyrpides N.C."/>
        </authorList>
    </citation>
    <scope>NUCLEOTIDE SEQUENCE [LARGE SCALE GENOMIC DNA]</scope>
    <source>
        <strain evidence="9">ATCC 23168 / DSM 4126 / NBRC 15989 / NCIMB 1408 / VKM B-1430 / H-43</strain>
    </source>
</reference>
<comment type="subunit">
    <text evidence="6">Homodimer.</text>
</comment>
<dbReference type="SMART" id="SM00968">
    <property type="entry name" value="SMC_hinge"/>
    <property type="match status" value="1"/>
</dbReference>
<feature type="binding site" evidence="6">
    <location>
        <begin position="32"/>
        <end position="39"/>
    </location>
    <ligand>
        <name>ATP</name>
        <dbReference type="ChEBI" id="CHEBI:30616"/>
    </ligand>
</feature>
<accession>E4TVF1</accession>
<dbReference type="GO" id="GO:0005737">
    <property type="term" value="C:cytoplasm"/>
    <property type="evidence" value="ECO:0007669"/>
    <property type="project" value="UniProtKB-SubCell"/>
</dbReference>
<evidence type="ECO:0000313" key="9">
    <source>
        <dbReference type="Proteomes" id="UP000008720"/>
    </source>
</evidence>
<feature type="coiled-coil region" evidence="6">
    <location>
        <begin position="802"/>
        <end position="850"/>
    </location>
</feature>
<keyword evidence="4 6" id="KW-0175">Coiled coil</keyword>
<dbReference type="OrthoDB" id="9808768at2"/>
<dbReference type="Gene3D" id="3.40.50.300">
    <property type="entry name" value="P-loop containing nucleotide triphosphate hydrolases"/>
    <property type="match status" value="2"/>
</dbReference>
<dbReference type="KEGG" id="mtt:Ftrac_0067"/>
<dbReference type="Proteomes" id="UP000008720">
    <property type="component" value="Chromosome"/>
</dbReference>
<feature type="coiled-coil region" evidence="6">
    <location>
        <begin position="671"/>
        <end position="759"/>
    </location>
</feature>
<dbReference type="HAMAP" id="MF_01894">
    <property type="entry name" value="Smc_prok"/>
    <property type="match status" value="1"/>
</dbReference>
<sequence length="1182" mass="136744">MQLTKLEIKGFKSFGDRMVINFDKGITGIVGPNGCGKSNVVDAIRWVLGEQKSRMLRSDKMENVIFNGTKKRKQSNLAEVSLTFNNTKNLLPTEYSNVTITRRYYRTGESEYLLNGVSCRLKDITNLFMDTGISSNSYAIIELKMVDDILTDKDNSRRGLFEEAAGISKFKIRKKETIKKLSDTDADLERVEDLLFEIEKNLKSLEKQAKQAERYYQYKGEYKEKSILLAKKTVADKREVFLNLTKQVEAENDKKLSLNRQLAEQEAALEKGKSELLQKEKLLASRQKALNEHVNKIRQYESEKKIKNERLRFLQDKSDSLKNQIEQDKQSNERASFSIKSLEQEKTSAEKIFFETEQRVEVLKSEFEEQKNKTAAIREEVNTLNQQQKALQNEVYQLNKSLEIKEIQLSSVKQELEKSSTDTTEQSASLEEFDAKLEELSKILKEKNEYLSNLKHKEDHLNQQIEDHKNTIELIREELTQSSRKLDARENEYNLTKSLVDNLEGFPEAIKFLKKSSKWGKNAPLLSDVLTCSEDYRITIENFLEPYMNYYIVETEAQAFEAVNLLSDASKGKAHFFILDNFDKFKPSDSKLYDQAVAATEIVEYDAKYKKLIGFILDNVYVVKGDYNSIPDDKDSVFITQSGKVTKRKFSMSGGSVGLFEGKRIGRAKNLEKLQVEIKDLNKKISQIKESLESRQNDLDNLKEHSYRENIEILQTEINEVNSEYVSVRTKQEQFSQMLNSAANKREGMEQQRETLMEEIEAIKPDASKKSDKLKEIEQRLSIISEDLSVQDEILSQKSSAFNQENIEFHQQQNRVNSLEQEISYKQTAFESSKDRLEKNQLELKENEEAIKGIIDTAETNDDELLGMYDEKEQIEIGVNDVEKDYYAARGQIDEIEKESRNIQRNKEQVDELLMHIQNNLNETKLELNSVKERLSVEFDIDLDKIMNSQEEEVETDETADDLRNTVSKLKERMERIGPINPMAMEAYEEIKERNDFILTQREDLRNAKESLLNTITEIDEVARTNFIEAYEKIKENFQKVFRTLFTHEDECDLQLSDPDNPLESKIEIMAKPKGKRPLTINQLSGGEKTLTATSLLFAIYLLKPAPFCIFDEVDAPLDDANIDKFNNIIREFSKESQFIIVTHNKRTMSSTDVIYGVTMVELGISRVVPVDLRELEDTLEE</sequence>
<evidence type="ECO:0000256" key="1">
    <source>
        <dbReference type="ARBA" id="ARBA00022490"/>
    </source>
</evidence>
<dbReference type="Gene3D" id="1.20.1060.20">
    <property type="match status" value="1"/>
</dbReference>
<feature type="coiled-coil region" evidence="6">
    <location>
        <begin position="988"/>
        <end position="1022"/>
    </location>
</feature>
<protein>
    <recommendedName>
        <fullName evidence="6">Chromosome partition protein Smc</fullName>
    </recommendedName>
</protein>
<gene>
    <name evidence="6" type="primary">smc</name>
    <name evidence="8" type="ordered locus">Ftrac_0067</name>
</gene>
<dbReference type="GO" id="GO:0016887">
    <property type="term" value="F:ATP hydrolysis activity"/>
    <property type="evidence" value="ECO:0007669"/>
    <property type="project" value="InterPro"/>
</dbReference>
<comment type="function">
    <text evidence="6">Required for chromosome condensation and partitioning.</text>
</comment>
<evidence type="ECO:0000256" key="2">
    <source>
        <dbReference type="ARBA" id="ARBA00022741"/>
    </source>
</evidence>
<dbReference type="CDD" id="cd03278">
    <property type="entry name" value="ABC_SMC_barmotin"/>
    <property type="match status" value="1"/>
</dbReference>
<feature type="coiled-coil region" evidence="6">
    <location>
        <begin position="248"/>
        <end position="401"/>
    </location>
</feature>
<dbReference type="PIRSF" id="PIRSF005719">
    <property type="entry name" value="SMC"/>
    <property type="match status" value="1"/>
</dbReference>
<keyword evidence="2 6" id="KW-0547">Nucleotide-binding</keyword>
<dbReference type="GO" id="GO:0005694">
    <property type="term" value="C:chromosome"/>
    <property type="evidence" value="ECO:0007669"/>
    <property type="project" value="InterPro"/>
</dbReference>
<comment type="subcellular location">
    <subcellularLocation>
        <location evidence="6">Cytoplasm</location>
    </subcellularLocation>
</comment>
<feature type="coiled-coil region" evidence="6">
    <location>
        <begin position="430"/>
        <end position="492"/>
    </location>
</feature>
<keyword evidence="5 6" id="KW-0238">DNA-binding</keyword>
<dbReference type="GO" id="GO:0003677">
    <property type="term" value="F:DNA binding"/>
    <property type="evidence" value="ECO:0007669"/>
    <property type="project" value="UniProtKB-UniRule"/>
</dbReference>
<evidence type="ECO:0000256" key="5">
    <source>
        <dbReference type="ARBA" id="ARBA00023125"/>
    </source>
</evidence>
<dbReference type="InterPro" id="IPR010935">
    <property type="entry name" value="SMC_hinge"/>
</dbReference>
<dbReference type="InterPro" id="IPR003395">
    <property type="entry name" value="RecF/RecN/SMC_N"/>
</dbReference>
<evidence type="ECO:0000313" key="8">
    <source>
        <dbReference type="EMBL" id="ADR20083.1"/>
    </source>
</evidence>
<dbReference type="GO" id="GO:0007062">
    <property type="term" value="P:sister chromatid cohesion"/>
    <property type="evidence" value="ECO:0007669"/>
    <property type="project" value="InterPro"/>
</dbReference>
<comment type="domain">
    <text evidence="6">Contains large globular domains required for ATP hydrolysis at each terminus and a third globular domain forming a flexible hinge near the middle of the molecule. These domains are separated by coiled-coil structures.</text>
</comment>
<dbReference type="SUPFAM" id="SSF57997">
    <property type="entry name" value="Tropomyosin"/>
    <property type="match status" value="1"/>
</dbReference>
<dbReference type="GO" id="GO:0005524">
    <property type="term" value="F:ATP binding"/>
    <property type="evidence" value="ECO:0007669"/>
    <property type="project" value="UniProtKB-UniRule"/>
</dbReference>
<dbReference type="AlphaFoldDB" id="E4TVF1"/>
<evidence type="ECO:0000259" key="7">
    <source>
        <dbReference type="SMART" id="SM00968"/>
    </source>
</evidence>
<dbReference type="RefSeq" id="WP_013452234.1">
    <property type="nucleotide sequence ID" value="NC_014759.1"/>
</dbReference>
<organism evidence="8 9">
    <name type="scientific">Marivirga tractuosa (strain ATCC 23168 / DSM 4126 / NBRC 15989 / NCIMB 1408 / VKM B-1430 / H-43)</name>
    <name type="common">Microscilla tractuosa</name>
    <name type="synonym">Flexibacter tractuosus</name>
    <dbReference type="NCBI Taxonomy" id="643867"/>
    <lineage>
        <taxon>Bacteria</taxon>
        <taxon>Pseudomonadati</taxon>
        <taxon>Bacteroidota</taxon>
        <taxon>Cytophagia</taxon>
        <taxon>Cytophagales</taxon>
        <taxon>Marivirgaceae</taxon>
        <taxon>Marivirga</taxon>
    </lineage>
</organism>
<feature type="coiled-coil region" evidence="6">
    <location>
        <begin position="188"/>
        <end position="215"/>
    </location>
</feature>
<dbReference type="NCBIfam" id="TIGR02168">
    <property type="entry name" value="SMC_prok_B"/>
    <property type="match status" value="1"/>
</dbReference>
<dbReference type="InterPro" id="IPR024704">
    <property type="entry name" value="SMC"/>
</dbReference>
<evidence type="ECO:0000256" key="4">
    <source>
        <dbReference type="ARBA" id="ARBA00023054"/>
    </source>
</evidence>
<dbReference type="Gene3D" id="3.30.70.1620">
    <property type="match status" value="1"/>
</dbReference>
<dbReference type="PANTHER" id="PTHR43977">
    <property type="entry name" value="STRUCTURAL MAINTENANCE OF CHROMOSOMES PROTEIN 3"/>
    <property type="match status" value="1"/>
</dbReference>
<dbReference type="GO" id="GO:0007059">
    <property type="term" value="P:chromosome segregation"/>
    <property type="evidence" value="ECO:0007669"/>
    <property type="project" value="UniProtKB-UniRule"/>
</dbReference>
<feature type="coiled-coil region" evidence="6">
    <location>
        <begin position="879"/>
        <end position="934"/>
    </location>
</feature>
<proteinExistence type="inferred from homology"/>
<dbReference type="SUPFAM" id="SSF52540">
    <property type="entry name" value="P-loop containing nucleoside triphosphate hydrolases"/>
    <property type="match status" value="2"/>
</dbReference>
<dbReference type="GO" id="GO:0006260">
    <property type="term" value="P:DNA replication"/>
    <property type="evidence" value="ECO:0007669"/>
    <property type="project" value="UniProtKB-UniRule"/>
</dbReference>
<dbReference type="HOGENOM" id="CLU_001042_2_2_10"/>
<dbReference type="Pfam" id="PF06470">
    <property type="entry name" value="SMC_hinge"/>
    <property type="match status" value="1"/>
</dbReference>
<dbReference type="STRING" id="643867.Ftrac_0067"/>
<dbReference type="InterPro" id="IPR011890">
    <property type="entry name" value="SMC_prok"/>
</dbReference>
<dbReference type="SUPFAM" id="SSF75553">
    <property type="entry name" value="Smc hinge domain"/>
    <property type="match status" value="1"/>
</dbReference>
<keyword evidence="3 6" id="KW-0067">ATP-binding</keyword>
<dbReference type="InterPro" id="IPR036277">
    <property type="entry name" value="SMC_hinge_sf"/>
</dbReference>
<dbReference type="GO" id="GO:0030261">
    <property type="term" value="P:chromosome condensation"/>
    <property type="evidence" value="ECO:0007669"/>
    <property type="project" value="InterPro"/>
</dbReference>
<dbReference type="Pfam" id="PF02463">
    <property type="entry name" value="SMC_N"/>
    <property type="match status" value="1"/>
</dbReference>
<name>E4TVF1_MARTH</name>
<comment type="similarity">
    <text evidence="6">Belongs to the SMC family.</text>
</comment>
<feature type="domain" description="SMC hinge" evidence="7">
    <location>
        <begin position="520"/>
        <end position="637"/>
    </location>
</feature>
<evidence type="ECO:0000256" key="3">
    <source>
        <dbReference type="ARBA" id="ARBA00022840"/>
    </source>
</evidence>
<keyword evidence="9" id="KW-1185">Reference proteome</keyword>
<dbReference type="eggNOG" id="COG1196">
    <property type="taxonomic scope" value="Bacteria"/>
</dbReference>